<comment type="similarity">
    <text evidence="1">Belongs to the sigma-70 factor family. ECF subfamily.</text>
</comment>
<dbReference type="EMBL" id="FNRL01000016">
    <property type="protein sequence ID" value="SEA80290.1"/>
    <property type="molecule type" value="Genomic_DNA"/>
</dbReference>
<feature type="domain" description="RNA polymerase sigma-70 region 2" evidence="5">
    <location>
        <begin position="27"/>
        <end position="91"/>
    </location>
</feature>
<feature type="domain" description="RNA polymerase sigma factor 70 region 4 type 2" evidence="6">
    <location>
        <begin position="122"/>
        <end position="170"/>
    </location>
</feature>
<reference evidence="8" key="1">
    <citation type="submission" date="2016-10" db="EMBL/GenBank/DDBJ databases">
        <authorList>
            <person name="Varghese N."/>
            <person name="Submissions S."/>
        </authorList>
    </citation>
    <scope>NUCLEOTIDE SEQUENCE [LARGE SCALE GENOMIC DNA]</scope>
    <source>
        <strain evidence="8">DSM 23920</strain>
    </source>
</reference>
<dbReference type="GO" id="GO:0003677">
    <property type="term" value="F:DNA binding"/>
    <property type="evidence" value="ECO:0007669"/>
    <property type="project" value="InterPro"/>
</dbReference>
<keyword evidence="2" id="KW-0805">Transcription regulation</keyword>
<keyword evidence="4" id="KW-0804">Transcription</keyword>
<accession>A0A1H4E6W7</accession>
<protein>
    <submittedName>
        <fullName evidence="7">RNA polymerase sigma-70 factor, ECF subfamily</fullName>
    </submittedName>
</protein>
<dbReference type="InterPro" id="IPR014284">
    <property type="entry name" value="RNA_pol_sigma-70_dom"/>
</dbReference>
<dbReference type="Gene3D" id="1.10.1740.10">
    <property type="match status" value="1"/>
</dbReference>
<dbReference type="InterPro" id="IPR013325">
    <property type="entry name" value="RNA_pol_sigma_r2"/>
</dbReference>
<evidence type="ECO:0000259" key="5">
    <source>
        <dbReference type="Pfam" id="PF04542"/>
    </source>
</evidence>
<keyword evidence="8" id="KW-1185">Reference proteome</keyword>
<dbReference type="NCBIfam" id="TIGR02985">
    <property type="entry name" value="Sig70_bacteroi1"/>
    <property type="match status" value="1"/>
</dbReference>
<dbReference type="GO" id="GO:0006352">
    <property type="term" value="P:DNA-templated transcription initiation"/>
    <property type="evidence" value="ECO:0007669"/>
    <property type="project" value="InterPro"/>
</dbReference>
<dbReference type="SUPFAM" id="SSF88659">
    <property type="entry name" value="Sigma3 and sigma4 domains of RNA polymerase sigma factors"/>
    <property type="match status" value="1"/>
</dbReference>
<name>A0A1H4E6W7_9BACT</name>
<evidence type="ECO:0000256" key="3">
    <source>
        <dbReference type="ARBA" id="ARBA00023082"/>
    </source>
</evidence>
<dbReference type="CDD" id="cd06171">
    <property type="entry name" value="Sigma70_r4"/>
    <property type="match status" value="1"/>
</dbReference>
<evidence type="ECO:0000256" key="1">
    <source>
        <dbReference type="ARBA" id="ARBA00010641"/>
    </source>
</evidence>
<evidence type="ECO:0000313" key="7">
    <source>
        <dbReference type="EMBL" id="SEA80290.1"/>
    </source>
</evidence>
<evidence type="ECO:0000313" key="8">
    <source>
        <dbReference type="Proteomes" id="UP000199656"/>
    </source>
</evidence>
<dbReference type="OrthoDB" id="764619at2"/>
<dbReference type="GO" id="GO:0016987">
    <property type="term" value="F:sigma factor activity"/>
    <property type="evidence" value="ECO:0007669"/>
    <property type="project" value="UniProtKB-KW"/>
</dbReference>
<dbReference type="InterPro" id="IPR036388">
    <property type="entry name" value="WH-like_DNA-bd_sf"/>
</dbReference>
<dbReference type="InterPro" id="IPR013324">
    <property type="entry name" value="RNA_pol_sigma_r3/r4-like"/>
</dbReference>
<gene>
    <name evidence="7" type="ORF">SAMN05660909_03529</name>
</gene>
<dbReference type="STRING" id="408074.SAMN05660909_03529"/>
<dbReference type="Pfam" id="PF08281">
    <property type="entry name" value="Sigma70_r4_2"/>
    <property type="match status" value="1"/>
</dbReference>
<dbReference type="InterPro" id="IPR007627">
    <property type="entry name" value="RNA_pol_sigma70_r2"/>
</dbReference>
<organism evidence="7 8">
    <name type="scientific">Chitinophaga terrae</name>
    <name type="common">ex Kim and Jung 2007</name>
    <dbReference type="NCBI Taxonomy" id="408074"/>
    <lineage>
        <taxon>Bacteria</taxon>
        <taxon>Pseudomonadati</taxon>
        <taxon>Bacteroidota</taxon>
        <taxon>Chitinophagia</taxon>
        <taxon>Chitinophagales</taxon>
        <taxon>Chitinophagaceae</taxon>
        <taxon>Chitinophaga</taxon>
    </lineage>
</organism>
<dbReference type="NCBIfam" id="TIGR02937">
    <property type="entry name" value="sigma70-ECF"/>
    <property type="match status" value="1"/>
</dbReference>
<dbReference type="PANTHER" id="PTHR43133">
    <property type="entry name" value="RNA POLYMERASE ECF-TYPE SIGMA FACTO"/>
    <property type="match status" value="1"/>
</dbReference>
<evidence type="ECO:0000256" key="4">
    <source>
        <dbReference type="ARBA" id="ARBA00023163"/>
    </source>
</evidence>
<dbReference type="InterPro" id="IPR014327">
    <property type="entry name" value="RNA_pol_sigma70_bacteroid"/>
</dbReference>
<dbReference type="Pfam" id="PF04542">
    <property type="entry name" value="Sigma70_r2"/>
    <property type="match status" value="1"/>
</dbReference>
<dbReference type="AlphaFoldDB" id="A0A1H4E6W7"/>
<evidence type="ECO:0000256" key="2">
    <source>
        <dbReference type="ARBA" id="ARBA00023015"/>
    </source>
</evidence>
<dbReference type="Gene3D" id="1.10.10.10">
    <property type="entry name" value="Winged helix-like DNA-binding domain superfamily/Winged helix DNA-binding domain"/>
    <property type="match status" value="1"/>
</dbReference>
<dbReference type="PANTHER" id="PTHR43133:SF46">
    <property type="entry name" value="RNA POLYMERASE SIGMA-70 FACTOR ECF SUBFAMILY"/>
    <property type="match status" value="1"/>
</dbReference>
<proteinExistence type="inferred from homology"/>
<dbReference type="SUPFAM" id="SSF88946">
    <property type="entry name" value="Sigma2 domain of RNA polymerase sigma factors"/>
    <property type="match status" value="1"/>
</dbReference>
<evidence type="ECO:0000259" key="6">
    <source>
        <dbReference type="Pfam" id="PF08281"/>
    </source>
</evidence>
<sequence>MIEYIELQDEALTALLANNDNKAFEALYQRYAHDLYQHAYTRFPVPHLLEDMIQDIFIHLYKKRNTLGEVKNVKAYLYAAMRNRIFNEIRNSLLHEKHHQQIPATGVTETEINYDVKLLEKRLSQALDKLTERSREIFLLSRRDQLSNKEIAQRLGISVKAVEKHMGKSLQVMRDEFKDYGLILALTIVLYH</sequence>
<dbReference type="InterPro" id="IPR013249">
    <property type="entry name" value="RNA_pol_sigma70_r4_t2"/>
</dbReference>
<dbReference type="InterPro" id="IPR039425">
    <property type="entry name" value="RNA_pol_sigma-70-like"/>
</dbReference>
<dbReference type="RefSeq" id="WP_089763245.1">
    <property type="nucleotide sequence ID" value="NZ_BKAT01000028.1"/>
</dbReference>
<keyword evidence="3" id="KW-0731">Sigma factor</keyword>
<dbReference type="Proteomes" id="UP000199656">
    <property type="component" value="Unassembled WGS sequence"/>
</dbReference>